<evidence type="ECO:0000256" key="6">
    <source>
        <dbReference type="RuleBase" id="RU004379"/>
    </source>
</evidence>
<dbReference type="PANTHER" id="PTHR23291:SF50">
    <property type="entry name" value="PROTEIN LIFEGUARD 4"/>
    <property type="match status" value="1"/>
</dbReference>
<keyword evidence="4 6" id="KW-1133">Transmembrane helix</keyword>
<feature type="transmembrane region" description="Helical" evidence="6">
    <location>
        <begin position="23"/>
        <end position="42"/>
    </location>
</feature>
<keyword evidence="3 6" id="KW-0812">Transmembrane</keyword>
<feature type="transmembrane region" description="Helical" evidence="6">
    <location>
        <begin position="166"/>
        <end position="184"/>
    </location>
</feature>
<gene>
    <name evidence="7" type="ORF">JBF11_08730</name>
</gene>
<dbReference type="Pfam" id="PF01027">
    <property type="entry name" value="Bax1-I"/>
    <property type="match status" value="1"/>
</dbReference>
<dbReference type="PANTHER" id="PTHR23291">
    <property type="entry name" value="BAX INHIBITOR-RELATED"/>
    <property type="match status" value="1"/>
</dbReference>
<feature type="transmembrane region" description="Helical" evidence="6">
    <location>
        <begin position="54"/>
        <end position="74"/>
    </location>
</feature>
<keyword evidence="8" id="KW-1185">Reference proteome</keyword>
<comment type="similarity">
    <text evidence="2 6">Belongs to the BI1 family.</text>
</comment>
<dbReference type="EMBL" id="CP065938">
    <property type="protein sequence ID" value="UWX05517.1"/>
    <property type="molecule type" value="Genomic_DNA"/>
</dbReference>
<sequence>MEYNQTQSMAASRSSVTVFLQQVYLWMAAALCITALSAYITISNQTILMATFSGYMPIVLIAGILGIVLYLSFAMHKLSPVVATSLFMLYAVLNGVFLAPITLVYTEASIAKTFIITAGMFGGMSIYGIKTQKDLTSIGSFCIMGLWGLILATLANIFIASTAMDFVISIVGVIVFVGLTAFDTQKLKQMGETAPLDDAVAMRRGALLGAMTLYLDFINLFLYLLRLFGERK</sequence>
<evidence type="ECO:0000313" key="8">
    <source>
        <dbReference type="Proteomes" id="UP001058120"/>
    </source>
</evidence>
<evidence type="ECO:0000256" key="5">
    <source>
        <dbReference type="ARBA" id="ARBA00023136"/>
    </source>
</evidence>
<comment type="subcellular location">
    <subcellularLocation>
        <location evidence="1">Membrane</location>
        <topology evidence="1">Multi-pass membrane protein</topology>
    </subcellularLocation>
</comment>
<evidence type="ECO:0000256" key="4">
    <source>
        <dbReference type="ARBA" id="ARBA00022989"/>
    </source>
</evidence>
<reference evidence="7" key="1">
    <citation type="submission" date="2020-12" db="EMBL/GenBank/DDBJ databases">
        <title>Taurinivorans muris gen. nov., sp. nov., fundamental and realized metabolic niche of a ubiquitous sulfidogenic bacterium in the murine intestine.</title>
        <authorList>
            <person name="Ye H."/>
            <person name="Hanson B.T."/>
            <person name="Loy A."/>
        </authorList>
    </citation>
    <scope>NUCLEOTIDE SEQUENCE</scope>
    <source>
        <strain evidence="7">LT0009</strain>
    </source>
</reference>
<proteinExistence type="inferred from homology"/>
<organism evidence="7 8">
    <name type="scientific">Taurinivorans muris</name>
    <dbReference type="NCBI Taxonomy" id="2787751"/>
    <lineage>
        <taxon>Bacteria</taxon>
        <taxon>Pseudomonadati</taxon>
        <taxon>Thermodesulfobacteriota</taxon>
        <taxon>Desulfovibrionia</taxon>
        <taxon>Desulfovibrionales</taxon>
        <taxon>Desulfovibrionaceae</taxon>
        <taxon>Taurinivorans</taxon>
    </lineage>
</organism>
<feature type="transmembrane region" description="Helical" evidence="6">
    <location>
        <begin position="109"/>
        <end position="129"/>
    </location>
</feature>
<keyword evidence="5 6" id="KW-0472">Membrane</keyword>
<feature type="transmembrane region" description="Helical" evidence="6">
    <location>
        <begin position="205"/>
        <end position="225"/>
    </location>
</feature>
<name>A0ABY5Y2A5_9BACT</name>
<accession>A0ABY5Y2A5</accession>
<evidence type="ECO:0000313" key="7">
    <source>
        <dbReference type="EMBL" id="UWX05517.1"/>
    </source>
</evidence>
<feature type="transmembrane region" description="Helical" evidence="6">
    <location>
        <begin position="81"/>
        <end position="103"/>
    </location>
</feature>
<feature type="transmembrane region" description="Helical" evidence="6">
    <location>
        <begin position="141"/>
        <end position="160"/>
    </location>
</feature>
<dbReference type="RefSeq" id="WP_334315100.1">
    <property type="nucleotide sequence ID" value="NZ_CP065938.1"/>
</dbReference>
<evidence type="ECO:0000256" key="3">
    <source>
        <dbReference type="ARBA" id="ARBA00022692"/>
    </source>
</evidence>
<evidence type="ECO:0000256" key="2">
    <source>
        <dbReference type="ARBA" id="ARBA00010350"/>
    </source>
</evidence>
<dbReference type="CDD" id="cd10432">
    <property type="entry name" value="BI-1-like_bacterial"/>
    <property type="match status" value="1"/>
</dbReference>
<dbReference type="InterPro" id="IPR006214">
    <property type="entry name" value="Bax_inhibitor_1-related"/>
</dbReference>
<protein>
    <submittedName>
        <fullName evidence="7">Bax inhibitor-1/YccA family protein</fullName>
    </submittedName>
</protein>
<evidence type="ECO:0000256" key="1">
    <source>
        <dbReference type="ARBA" id="ARBA00004141"/>
    </source>
</evidence>
<dbReference type="Proteomes" id="UP001058120">
    <property type="component" value="Chromosome"/>
</dbReference>